<feature type="domain" description="MADF" evidence="2">
    <location>
        <begin position="10"/>
        <end position="109"/>
    </location>
</feature>
<comment type="caution">
    <text evidence="3">The sequence shown here is derived from an EMBL/GenBank/DDBJ whole genome shotgun (WGS) entry which is preliminary data.</text>
</comment>
<dbReference type="PANTHER" id="PTHR12243:SF67">
    <property type="entry name" value="COREPRESSOR OF PANGOLIN, ISOFORM A-RELATED"/>
    <property type="match status" value="1"/>
</dbReference>
<name>A0AAE1QMQ7_9EUCA</name>
<proteinExistence type="predicted"/>
<dbReference type="InterPro" id="IPR006578">
    <property type="entry name" value="MADF-dom"/>
</dbReference>
<dbReference type="SMART" id="SM00595">
    <property type="entry name" value="MADF"/>
    <property type="match status" value="1"/>
</dbReference>
<feature type="region of interest" description="Disordered" evidence="1">
    <location>
        <begin position="135"/>
        <end position="212"/>
    </location>
</feature>
<accession>A0AAE1QMQ7</accession>
<evidence type="ECO:0000313" key="3">
    <source>
        <dbReference type="EMBL" id="KAK4329596.1"/>
    </source>
</evidence>
<keyword evidence="4" id="KW-1185">Reference proteome</keyword>
<feature type="compositionally biased region" description="Low complexity" evidence="1">
    <location>
        <begin position="176"/>
        <end position="203"/>
    </location>
</feature>
<dbReference type="PROSITE" id="PS51029">
    <property type="entry name" value="MADF"/>
    <property type="match status" value="1"/>
</dbReference>
<evidence type="ECO:0000256" key="1">
    <source>
        <dbReference type="SAM" id="MobiDB-lite"/>
    </source>
</evidence>
<dbReference type="PANTHER" id="PTHR12243">
    <property type="entry name" value="MADF DOMAIN TRANSCRIPTION FACTOR"/>
    <property type="match status" value="1"/>
</dbReference>
<dbReference type="Pfam" id="PF10545">
    <property type="entry name" value="MADF_DNA_bdg"/>
    <property type="match status" value="1"/>
</dbReference>
<evidence type="ECO:0000259" key="2">
    <source>
        <dbReference type="PROSITE" id="PS51029"/>
    </source>
</evidence>
<dbReference type="InterPro" id="IPR039353">
    <property type="entry name" value="TF_Adf1"/>
</dbReference>
<dbReference type="Proteomes" id="UP001292094">
    <property type="component" value="Unassembled WGS sequence"/>
</dbReference>
<gene>
    <name evidence="3" type="ORF">Pmani_000071</name>
</gene>
<organism evidence="3 4">
    <name type="scientific">Petrolisthes manimaculis</name>
    <dbReference type="NCBI Taxonomy" id="1843537"/>
    <lineage>
        <taxon>Eukaryota</taxon>
        <taxon>Metazoa</taxon>
        <taxon>Ecdysozoa</taxon>
        <taxon>Arthropoda</taxon>
        <taxon>Crustacea</taxon>
        <taxon>Multicrustacea</taxon>
        <taxon>Malacostraca</taxon>
        <taxon>Eumalacostraca</taxon>
        <taxon>Eucarida</taxon>
        <taxon>Decapoda</taxon>
        <taxon>Pleocyemata</taxon>
        <taxon>Anomura</taxon>
        <taxon>Galatheoidea</taxon>
        <taxon>Porcellanidae</taxon>
        <taxon>Petrolisthes</taxon>
    </lineage>
</organism>
<reference evidence="3" key="1">
    <citation type="submission" date="2023-11" db="EMBL/GenBank/DDBJ databases">
        <title>Genome assemblies of two species of porcelain crab, Petrolisthes cinctipes and Petrolisthes manimaculis (Anomura: Porcellanidae).</title>
        <authorList>
            <person name="Angst P."/>
        </authorList>
    </citation>
    <scope>NUCLEOTIDE SEQUENCE</scope>
    <source>
        <strain evidence="3">PB745_02</strain>
        <tissue evidence="3">Gill</tissue>
    </source>
</reference>
<sequence length="294" mass="32966">MEWSSDLIYSLLEKVRPHEALWNVRNPHYSKKTFKRAIWNDICSGLKAEHPESTPHLTTDAVMAKFTYLRGNFQKLLRTIEKIPSGSGGQTTPKWEFFGACLFLRPVYATSQSEPSFVIPTESVFEGNKEDLEFMCTPLPQDDDDDDDTLPYVNPSPTPSSANSPSPTPNPLTFKPSASVSSSSLSAPACIPSPSSSMSSHCPSPSPRRKKIKRDEFSQVQTQLVDFITTMKDVLKEKRKEKATNTEETFAMTTVKGVMAAIPDSHYHLRVEFNSKLLDLVSETYKKYFNAIGK</sequence>
<protein>
    <recommendedName>
        <fullName evidence="2">MADF domain-containing protein</fullName>
    </recommendedName>
</protein>
<evidence type="ECO:0000313" key="4">
    <source>
        <dbReference type="Proteomes" id="UP001292094"/>
    </source>
</evidence>
<dbReference type="AlphaFoldDB" id="A0AAE1QMQ7"/>
<dbReference type="EMBL" id="JAWZYT010000003">
    <property type="protein sequence ID" value="KAK4329596.1"/>
    <property type="molecule type" value="Genomic_DNA"/>
</dbReference>